<gene>
    <name evidence="1" type="ORF">PanWU01x14_039690</name>
</gene>
<name>A0A2P5DR18_PARAD</name>
<protein>
    <submittedName>
        <fullName evidence="1">Uncharacterized protein</fullName>
    </submittedName>
</protein>
<accession>A0A2P5DR18</accession>
<dbReference type="EMBL" id="JXTB01000022">
    <property type="protein sequence ID" value="PON75709.1"/>
    <property type="molecule type" value="Genomic_DNA"/>
</dbReference>
<proteinExistence type="predicted"/>
<sequence>MVIYTCPPERGKTKKEKSSPTISVCLSPFQCDYGIENLCYAEKIGFQQVCLLCSSCPPQREHLCLMGSSPINETRFPFGLSLLQFTSGGLTTRIFISFGIAQKDGEPIG</sequence>
<dbReference type="AlphaFoldDB" id="A0A2P5DR18"/>
<reference evidence="2" key="1">
    <citation type="submission" date="2016-06" db="EMBL/GenBank/DDBJ databases">
        <title>Parallel loss of symbiosis genes in relatives of nitrogen-fixing non-legume Parasponia.</title>
        <authorList>
            <person name="Van Velzen R."/>
            <person name="Holmer R."/>
            <person name="Bu F."/>
            <person name="Rutten L."/>
            <person name="Van Zeijl A."/>
            <person name="Liu W."/>
            <person name="Santuari L."/>
            <person name="Cao Q."/>
            <person name="Sharma T."/>
            <person name="Shen D."/>
            <person name="Roswanjaya Y."/>
            <person name="Wardhani T."/>
            <person name="Kalhor M.S."/>
            <person name="Jansen J."/>
            <person name="Van den Hoogen J."/>
            <person name="Gungor B."/>
            <person name="Hartog M."/>
            <person name="Hontelez J."/>
            <person name="Verver J."/>
            <person name="Yang W.-C."/>
            <person name="Schijlen E."/>
            <person name="Repin R."/>
            <person name="Schilthuizen M."/>
            <person name="Schranz E."/>
            <person name="Heidstra R."/>
            <person name="Miyata K."/>
            <person name="Fedorova E."/>
            <person name="Kohlen W."/>
            <person name="Bisseling T."/>
            <person name="Smit S."/>
            <person name="Geurts R."/>
        </authorList>
    </citation>
    <scope>NUCLEOTIDE SEQUENCE [LARGE SCALE GENOMIC DNA]</scope>
    <source>
        <strain evidence="2">cv. WU1-14</strain>
    </source>
</reference>
<comment type="caution">
    <text evidence="1">The sequence shown here is derived from an EMBL/GenBank/DDBJ whole genome shotgun (WGS) entry which is preliminary data.</text>
</comment>
<evidence type="ECO:0000313" key="1">
    <source>
        <dbReference type="EMBL" id="PON75709.1"/>
    </source>
</evidence>
<keyword evidence="2" id="KW-1185">Reference proteome</keyword>
<organism evidence="1 2">
    <name type="scientific">Parasponia andersonii</name>
    <name type="common">Sponia andersonii</name>
    <dbReference type="NCBI Taxonomy" id="3476"/>
    <lineage>
        <taxon>Eukaryota</taxon>
        <taxon>Viridiplantae</taxon>
        <taxon>Streptophyta</taxon>
        <taxon>Embryophyta</taxon>
        <taxon>Tracheophyta</taxon>
        <taxon>Spermatophyta</taxon>
        <taxon>Magnoliopsida</taxon>
        <taxon>eudicotyledons</taxon>
        <taxon>Gunneridae</taxon>
        <taxon>Pentapetalae</taxon>
        <taxon>rosids</taxon>
        <taxon>fabids</taxon>
        <taxon>Rosales</taxon>
        <taxon>Cannabaceae</taxon>
        <taxon>Parasponia</taxon>
    </lineage>
</organism>
<evidence type="ECO:0000313" key="2">
    <source>
        <dbReference type="Proteomes" id="UP000237105"/>
    </source>
</evidence>
<dbReference type="Proteomes" id="UP000237105">
    <property type="component" value="Unassembled WGS sequence"/>
</dbReference>